<keyword evidence="16" id="KW-1133">Transmembrane helix</keyword>
<dbReference type="InterPro" id="IPR050196">
    <property type="entry name" value="Cytochrome_P450_Monoox"/>
</dbReference>
<evidence type="ECO:0000256" key="10">
    <source>
        <dbReference type="ARBA" id="ARBA00023002"/>
    </source>
</evidence>
<dbReference type="EMBL" id="JABFTP020000124">
    <property type="protein sequence ID" value="KAL3280069.1"/>
    <property type="molecule type" value="Genomic_DNA"/>
</dbReference>
<dbReference type="Proteomes" id="UP001516400">
    <property type="component" value="Unassembled WGS sequence"/>
</dbReference>
<dbReference type="PRINTS" id="PR00385">
    <property type="entry name" value="P450"/>
</dbReference>
<keyword evidence="10 15" id="KW-0560">Oxidoreductase</keyword>
<name>A0ABD2NND5_9CUCU</name>
<comment type="subcellular location">
    <subcellularLocation>
        <location evidence="4">Endoplasmic reticulum membrane</location>
        <topology evidence="4">Peripheral membrane protein</topology>
    </subcellularLocation>
    <subcellularLocation>
        <location evidence="3">Microsome membrane</location>
        <topology evidence="3">Peripheral membrane protein</topology>
    </subcellularLocation>
</comment>
<keyword evidence="12 15" id="KW-0503">Monooxygenase</keyword>
<keyword evidence="18" id="KW-1185">Reference proteome</keyword>
<dbReference type="InterPro" id="IPR002401">
    <property type="entry name" value="Cyt_P450_E_grp-I"/>
</dbReference>
<evidence type="ECO:0000256" key="12">
    <source>
        <dbReference type="ARBA" id="ARBA00023033"/>
    </source>
</evidence>
<dbReference type="GO" id="GO:0004497">
    <property type="term" value="F:monooxygenase activity"/>
    <property type="evidence" value="ECO:0007669"/>
    <property type="project" value="UniProtKB-KW"/>
</dbReference>
<evidence type="ECO:0000256" key="4">
    <source>
        <dbReference type="ARBA" id="ARBA00004406"/>
    </source>
</evidence>
<reference evidence="17 18" key="1">
    <citation type="journal article" date="2021" name="BMC Biol.">
        <title>Horizontally acquired antibacterial genes associated with adaptive radiation of ladybird beetles.</title>
        <authorList>
            <person name="Li H.S."/>
            <person name="Tang X.F."/>
            <person name="Huang Y.H."/>
            <person name="Xu Z.Y."/>
            <person name="Chen M.L."/>
            <person name="Du X.Y."/>
            <person name="Qiu B.Y."/>
            <person name="Chen P.T."/>
            <person name="Zhang W."/>
            <person name="Slipinski A."/>
            <person name="Escalona H.E."/>
            <person name="Waterhouse R.M."/>
            <person name="Zwick A."/>
            <person name="Pang H."/>
        </authorList>
    </citation>
    <scope>NUCLEOTIDE SEQUENCE [LARGE SCALE GENOMIC DNA]</scope>
    <source>
        <strain evidence="17">SYSU2018</strain>
    </source>
</reference>
<comment type="function">
    <text evidence="2">May be involved in the metabolism of insect hormones and in the breakdown of synthetic insecticides.</text>
</comment>
<keyword evidence="16" id="KW-0812">Transmembrane</keyword>
<sequence length="539" mass="63183">MRIVSTKMLIPIVQTIYFKTFILIPLAIVLVYVFKSCYRLWRELRLMSKFNGPKPTSLILGHWTLLTQPSDKLYLDFRAMARKFYPHYSMRILANCAVNILAPEDCEIIMGTKKHSSKSIIYDILKNWLNDGLLLSSGHKWFQRRRILTPAFHFNILRDFVPIFNEEAVNLVENISKNCGNSIDVVPLVSDFALNAINETAMGTKSDEEDRNQRAYRQAIHNIEEILRFRLMRPWYYMKFFYYFSTMSRIENRLVEVLHKFTRNIIQKKIDNFISNSVLPTPDDDEVYMSKKRKRLAMLDVLLQAKHDGEQIDYKGICEEVDTFMFEGHDTTSTALGFCLMLLANNPDIQEQVSQEIESVLGPERRKPNYNDLQKMDLLERCIKESLRLYPSVHFISRHCEEDVQLNSGLLIPKDAYMHIHIIDIHRNPDIYPNPERFDPDRFLPENCQNRHPYAYIPFSAGPRNCIGQRFAMLEMKAGLIAILQRFRMTAVDTPETVILKSEIILRTENGIKLIFIQKLGVPSRVVNDKIRRTNYFYN</sequence>
<evidence type="ECO:0000256" key="1">
    <source>
        <dbReference type="ARBA" id="ARBA00001971"/>
    </source>
</evidence>
<comment type="cofactor">
    <cofactor evidence="1 14">
        <name>heme</name>
        <dbReference type="ChEBI" id="CHEBI:30413"/>
    </cofactor>
</comment>
<dbReference type="InterPro" id="IPR017972">
    <property type="entry name" value="Cyt_P450_CS"/>
</dbReference>
<evidence type="ECO:0000313" key="18">
    <source>
        <dbReference type="Proteomes" id="UP001516400"/>
    </source>
</evidence>
<evidence type="ECO:0000256" key="9">
    <source>
        <dbReference type="ARBA" id="ARBA00022848"/>
    </source>
</evidence>
<evidence type="ECO:0000256" key="13">
    <source>
        <dbReference type="ARBA" id="ARBA00023136"/>
    </source>
</evidence>
<evidence type="ECO:0000256" key="2">
    <source>
        <dbReference type="ARBA" id="ARBA00003690"/>
    </source>
</evidence>
<dbReference type="PANTHER" id="PTHR24291:SF189">
    <property type="entry name" value="CYTOCHROME P450 4C3-RELATED"/>
    <property type="match status" value="1"/>
</dbReference>
<dbReference type="GO" id="GO:0046872">
    <property type="term" value="F:metal ion binding"/>
    <property type="evidence" value="ECO:0007669"/>
    <property type="project" value="UniProtKB-KW"/>
</dbReference>
<gene>
    <name evidence="17" type="ORF">HHI36_017576</name>
</gene>
<keyword evidence="9" id="KW-0492">Microsome</keyword>
<dbReference type="PANTHER" id="PTHR24291">
    <property type="entry name" value="CYTOCHROME P450 FAMILY 4"/>
    <property type="match status" value="1"/>
</dbReference>
<evidence type="ECO:0000256" key="6">
    <source>
        <dbReference type="ARBA" id="ARBA00022617"/>
    </source>
</evidence>
<keyword evidence="13 16" id="KW-0472">Membrane</keyword>
<evidence type="ECO:0000256" key="8">
    <source>
        <dbReference type="ARBA" id="ARBA00022824"/>
    </source>
</evidence>
<dbReference type="SUPFAM" id="SSF48264">
    <property type="entry name" value="Cytochrome P450"/>
    <property type="match status" value="1"/>
</dbReference>
<evidence type="ECO:0000313" key="17">
    <source>
        <dbReference type="EMBL" id="KAL3280069.1"/>
    </source>
</evidence>
<dbReference type="CDD" id="cd20628">
    <property type="entry name" value="CYP4"/>
    <property type="match status" value="1"/>
</dbReference>
<keyword evidence="8" id="KW-0256">Endoplasmic reticulum</keyword>
<dbReference type="AlphaFoldDB" id="A0ABD2NND5"/>
<evidence type="ECO:0000256" key="7">
    <source>
        <dbReference type="ARBA" id="ARBA00022723"/>
    </source>
</evidence>
<proteinExistence type="inferred from homology"/>
<evidence type="ECO:0000256" key="3">
    <source>
        <dbReference type="ARBA" id="ARBA00004174"/>
    </source>
</evidence>
<dbReference type="GO" id="GO:0005789">
    <property type="term" value="C:endoplasmic reticulum membrane"/>
    <property type="evidence" value="ECO:0007669"/>
    <property type="project" value="UniProtKB-SubCell"/>
</dbReference>
<evidence type="ECO:0000256" key="16">
    <source>
        <dbReference type="SAM" id="Phobius"/>
    </source>
</evidence>
<dbReference type="InterPro" id="IPR001128">
    <property type="entry name" value="Cyt_P450"/>
</dbReference>
<keyword evidence="11 14" id="KW-0408">Iron</keyword>
<organism evidence="17 18">
    <name type="scientific">Cryptolaemus montrouzieri</name>
    <dbReference type="NCBI Taxonomy" id="559131"/>
    <lineage>
        <taxon>Eukaryota</taxon>
        <taxon>Metazoa</taxon>
        <taxon>Ecdysozoa</taxon>
        <taxon>Arthropoda</taxon>
        <taxon>Hexapoda</taxon>
        <taxon>Insecta</taxon>
        <taxon>Pterygota</taxon>
        <taxon>Neoptera</taxon>
        <taxon>Endopterygota</taxon>
        <taxon>Coleoptera</taxon>
        <taxon>Polyphaga</taxon>
        <taxon>Cucujiformia</taxon>
        <taxon>Coccinelloidea</taxon>
        <taxon>Coccinellidae</taxon>
        <taxon>Scymninae</taxon>
        <taxon>Scymnini</taxon>
        <taxon>Cryptolaemus</taxon>
    </lineage>
</organism>
<dbReference type="PRINTS" id="PR00463">
    <property type="entry name" value="EP450I"/>
</dbReference>
<comment type="caution">
    <text evidence="17">The sequence shown here is derived from an EMBL/GenBank/DDBJ whole genome shotgun (WGS) entry which is preliminary data.</text>
</comment>
<accession>A0ABD2NND5</accession>
<comment type="similarity">
    <text evidence="5 15">Belongs to the cytochrome P450 family.</text>
</comment>
<dbReference type="InterPro" id="IPR036396">
    <property type="entry name" value="Cyt_P450_sf"/>
</dbReference>
<dbReference type="Pfam" id="PF00067">
    <property type="entry name" value="p450"/>
    <property type="match status" value="1"/>
</dbReference>
<keyword evidence="7 14" id="KW-0479">Metal-binding</keyword>
<feature type="transmembrane region" description="Helical" evidence="16">
    <location>
        <begin position="12"/>
        <end position="34"/>
    </location>
</feature>
<evidence type="ECO:0000256" key="14">
    <source>
        <dbReference type="PIRSR" id="PIRSR602401-1"/>
    </source>
</evidence>
<feature type="binding site" description="axial binding residue" evidence="14">
    <location>
        <position position="466"/>
    </location>
    <ligand>
        <name>heme</name>
        <dbReference type="ChEBI" id="CHEBI:30413"/>
    </ligand>
    <ligandPart>
        <name>Fe</name>
        <dbReference type="ChEBI" id="CHEBI:18248"/>
    </ligandPart>
</feature>
<keyword evidence="6 14" id="KW-0349">Heme</keyword>
<evidence type="ECO:0000256" key="11">
    <source>
        <dbReference type="ARBA" id="ARBA00023004"/>
    </source>
</evidence>
<evidence type="ECO:0000256" key="5">
    <source>
        <dbReference type="ARBA" id="ARBA00010617"/>
    </source>
</evidence>
<dbReference type="Gene3D" id="1.10.630.10">
    <property type="entry name" value="Cytochrome P450"/>
    <property type="match status" value="1"/>
</dbReference>
<evidence type="ECO:0008006" key="19">
    <source>
        <dbReference type="Google" id="ProtNLM"/>
    </source>
</evidence>
<dbReference type="PROSITE" id="PS00086">
    <property type="entry name" value="CYTOCHROME_P450"/>
    <property type="match status" value="1"/>
</dbReference>
<evidence type="ECO:0000256" key="15">
    <source>
        <dbReference type="RuleBase" id="RU000461"/>
    </source>
</evidence>
<protein>
    <recommendedName>
        <fullName evidence="19">Cytochrome P450</fullName>
    </recommendedName>
</protein>